<dbReference type="AlphaFoldDB" id="A0AAW1RTU0"/>
<evidence type="ECO:0000313" key="3">
    <source>
        <dbReference type="Proteomes" id="UP001445335"/>
    </source>
</evidence>
<reference evidence="2 3" key="1">
    <citation type="journal article" date="2024" name="Nat. Commun.">
        <title>Phylogenomics reveals the evolutionary origins of lichenization in chlorophyte algae.</title>
        <authorList>
            <person name="Puginier C."/>
            <person name="Libourel C."/>
            <person name="Otte J."/>
            <person name="Skaloud P."/>
            <person name="Haon M."/>
            <person name="Grisel S."/>
            <person name="Petersen M."/>
            <person name="Berrin J.G."/>
            <person name="Delaux P.M."/>
            <person name="Dal Grande F."/>
            <person name="Keller J."/>
        </authorList>
    </citation>
    <scope>NUCLEOTIDE SEQUENCE [LARGE SCALE GENOMIC DNA]</scope>
    <source>
        <strain evidence="2 3">SAG 245.80</strain>
    </source>
</reference>
<organism evidence="2 3">
    <name type="scientific">Elliptochloris bilobata</name>
    <dbReference type="NCBI Taxonomy" id="381761"/>
    <lineage>
        <taxon>Eukaryota</taxon>
        <taxon>Viridiplantae</taxon>
        <taxon>Chlorophyta</taxon>
        <taxon>core chlorophytes</taxon>
        <taxon>Trebouxiophyceae</taxon>
        <taxon>Trebouxiophyceae incertae sedis</taxon>
        <taxon>Elliptochloris clade</taxon>
        <taxon>Elliptochloris</taxon>
    </lineage>
</organism>
<evidence type="ECO:0000313" key="2">
    <source>
        <dbReference type="EMBL" id="KAK9837130.1"/>
    </source>
</evidence>
<dbReference type="EMBL" id="JALJOU010000023">
    <property type="protein sequence ID" value="KAK9837130.1"/>
    <property type="molecule type" value="Genomic_DNA"/>
</dbReference>
<dbReference type="Proteomes" id="UP001445335">
    <property type="component" value="Unassembled WGS sequence"/>
</dbReference>
<accession>A0AAW1RTU0</accession>
<comment type="caution">
    <text evidence="2">The sequence shown here is derived from an EMBL/GenBank/DDBJ whole genome shotgun (WGS) entry which is preliminary data.</text>
</comment>
<feature type="region of interest" description="Disordered" evidence="1">
    <location>
        <begin position="50"/>
        <end position="71"/>
    </location>
</feature>
<proteinExistence type="predicted"/>
<gene>
    <name evidence="2" type="ORF">WJX81_005014</name>
</gene>
<protein>
    <submittedName>
        <fullName evidence="2">Uncharacterized protein</fullName>
    </submittedName>
</protein>
<sequence>MAVCLEPAARSDLAASRRCTALCSGKPWRQSCGPVRRGSCSACSQSAHQGPVVTSLRPPRPAAPPPEPVPVQHSPTYLMKHRELLVETAEQSGLASVRGEEPFAGGAVEWAVRRVDASLDEAEDAPPAAAKALWAVARGPVGSATARGVTAAALVTVKAGTTALKAAAPVGKWALKQGVKAAFGLMTGTQSGANKRRGEQRPSNTD</sequence>
<keyword evidence="3" id="KW-1185">Reference proteome</keyword>
<name>A0AAW1RTU0_9CHLO</name>
<feature type="compositionally biased region" description="Pro residues" evidence="1">
    <location>
        <begin position="58"/>
        <end position="69"/>
    </location>
</feature>
<feature type="region of interest" description="Disordered" evidence="1">
    <location>
        <begin position="186"/>
        <end position="206"/>
    </location>
</feature>
<evidence type="ECO:0000256" key="1">
    <source>
        <dbReference type="SAM" id="MobiDB-lite"/>
    </source>
</evidence>